<proteinExistence type="predicted"/>
<dbReference type="Pfam" id="PF13875">
    <property type="entry name" value="DUF4202"/>
    <property type="match status" value="1"/>
</dbReference>
<protein>
    <recommendedName>
        <fullName evidence="3">DUF4202 domain-containing protein</fullName>
    </recommendedName>
</protein>
<dbReference type="InterPro" id="IPR025255">
    <property type="entry name" value="DUF4202"/>
</dbReference>
<sequence length="205" mass="23072">MTEITQPPRFESCLSRFDAANAEDPRSEFAEGRNWPKELLYGRRMSAMLARFAPQAGEAVQLACRAQHIRRWAIPRQDYPMTREGYLSWRTALYRFHAQTAGEIMREVGYDAAMIEAVGQIVGKRGLKVNPDTQLLEDVAALVFLESYMAGFAEEKADYSEEKWLGIIGKTWKKMSEAGRVFALSGQIALPQALLPLIQKAIQAG</sequence>
<evidence type="ECO:0000313" key="2">
    <source>
        <dbReference type="Proteomes" id="UP000242869"/>
    </source>
</evidence>
<dbReference type="PANTHER" id="PTHR41729">
    <property type="entry name" value="GLUTAMYL-TRNA SYNTHETASE"/>
    <property type="match status" value="1"/>
</dbReference>
<dbReference type="AlphaFoldDB" id="A0A1I4ZBL1"/>
<dbReference type="STRING" id="83765.SAMN05660284_01569"/>
<keyword evidence="2" id="KW-1185">Reference proteome</keyword>
<accession>A0A1I4ZBL1</accession>
<organism evidence="1 2">
    <name type="scientific">Formivibrio citricus</name>
    <dbReference type="NCBI Taxonomy" id="83765"/>
    <lineage>
        <taxon>Bacteria</taxon>
        <taxon>Pseudomonadati</taxon>
        <taxon>Pseudomonadota</taxon>
        <taxon>Betaproteobacteria</taxon>
        <taxon>Neisseriales</taxon>
        <taxon>Chitinibacteraceae</taxon>
        <taxon>Formivibrio</taxon>
    </lineage>
</organism>
<reference evidence="2" key="1">
    <citation type="submission" date="2016-10" db="EMBL/GenBank/DDBJ databases">
        <authorList>
            <person name="Varghese N."/>
            <person name="Submissions S."/>
        </authorList>
    </citation>
    <scope>NUCLEOTIDE SEQUENCE [LARGE SCALE GENOMIC DNA]</scope>
    <source>
        <strain evidence="2">DSM 6150</strain>
    </source>
</reference>
<dbReference type="PANTHER" id="PTHR41729:SF1">
    <property type="entry name" value="GLUTAMYL-TRNA SYNTHETASE"/>
    <property type="match status" value="1"/>
</dbReference>
<evidence type="ECO:0000313" key="1">
    <source>
        <dbReference type="EMBL" id="SFN47587.1"/>
    </source>
</evidence>
<evidence type="ECO:0008006" key="3">
    <source>
        <dbReference type="Google" id="ProtNLM"/>
    </source>
</evidence>
<dbReference type="Proteomes" id="UP000242869">
    <property type="component" value="Unassembled WGS sequence"/>
</dbReference>
<gene>
    <name evidence="1" type="ORF">SAMN05660284_01569</name>
</gene>
<dbReference type="RefSeq" id="WP_177187823.1">
    <property type="nucleotide sequence ID" value="NZ_FOVE01000010.1"/>
</dbReference>
<dbReference type="EMBL" id="FOVE01000010">
    <property type="protein sequence ID" value="SFN47587.1"/>
    <property type="molecule type" value="Genomic_DNA"/>
</dbReference>
<name>A0A1I4ZBL1_9NEIS</name>